<gene>
    <name evidence="2" type="ORF">O0554_24795</name>
</gene>
<dbReference type="Pfam" id="PF01381">
    <property type="entry name" value="HTH_3"/>
    <property type="match status" value="1"/>
</dbReference>
<dbReference type="InterPro" id="IPR010982">
    <property type="entry name" value="Lambda_DNA-bd_dom_sf"/>
</dbReference>
<dbReference type="CDD" id="cd00093">
    <property type="entry name" value="HTH_XRE"/>
    <property type="match status" value="1"/>
</dbReference>
<comment type="caution">
    <text evidence="2">The sequence shown here is derived from an EMBL/GenBank/DDBJ whole genome shotgun (WGS) entry which is preliminary data.</text>
</comment>
<dbReference type="GO" id="GO:0003677">
    <property type="term" value="F:DNA binding"/>
    <property type="evidence" value="ECO:0007669"/>
    <property type="project" value="InterPro"/>
</dbReference>
<dbReference type="SUPFAM" id="SSF47413">
    <property type="entry name" value="lambda repressor-like DNA-binding domains"/>
    <property type="match status" value="1"/>
</dbReference>
<sequence>MDAVTLRAIRVHFGLTQQQFAKRLGMSKSAISAVETGKREITGSLRVKIARAFEIDDSLIDTIHKAKVAEQLVF</sequence>
<evidence type="ECO:0000313" key="3">
    <source>
        <dbReference type="Proteomes" id="UP001077662"/>
    </source>
</evidence>
<organism evidence="2 3">
    <name type="scientific">Brevibacillus laterosporus</name>
    <name type="common">Bacillus laterosporus</name>
    <dbReference type="NCBI Taxonomy" id="1465"/>
    <lineage>
        <taxon>Bacteria</taxon>
        <taxon>Bacillati</taxon>
        <taxon>Bacillota</taxon>
        <taxon>Bacilli</taxon>
        <taxon>Bacillales</taxon>
        <taxon>Paenibacillaceae</taxon>
        <taxon>Brevibacillus</taxon>
    </lineage>
</organism>
<protein>
    <submittedName>
        <fullName evidence="2">Helix-turn-helix transcriptional regulator</fullName>
    </submittedName>
</protein>
<dbReference type="Proteomes" id="UP001077662">
    <property type="component" value="Unassembled WGS sequence"/>
</dbReference>
<dbReference type="EMBL" id="JAPTNE010000053">
    <property type="protein sequence ID" value="MCZ0810065.1"/>
    <property type="molecule type" value="Genomic_DNA"/>
</dbReference>
<dbReference type="InterPro" id="IPR001387">
    <property type="entry name" value="Cro/C1-type_HTH"/>
</dbReference>
<dbReference type="SMART" id="SM00530">
    <property type="entry name" value="HTH_XRE"/>
    <property type="match status" value="1"/>
</dbReference>
<dbReference type="PROSITE" id="PS50943">
    <property type="entry name" value="HTH_CROC1"/>
    <property type="match status" value="1"/>
</dbReference>
<dbReference type="AlphaFoldDB" id="A0AAP3DME6"/>
<reference evidence="2" key="1">
    <citation type="submission" date="2022-09" db="EMBL/GenBank/DDBJ databases">
        <title>Genome analysis and characterization of larvicidal activity of Brevibacillus strains.</title>
        <authorList>
            <person name="Patrusheva E.V."/>
            <person name="Izotova A.O."/>
            <person name="Toshchakov S.V."/>
            <person name="Sineoky S.P."/>
        </authorList>
    </citation>
    <scope>NUCLEOTIDE SEQUENCE</scope>
    <source>
        <strain evidence="2">VKPM_B-13247</strain>
    </source>
</reference>
<name>A0AAP3DME6_BRELA</name>
<evidence type="ECO:0000313" key="2">
    <source>
        <dbReference type="EMBL" id="MCZ0810065.1"/>
    </source>
</evidence>
<feature type="domain" description="HTH cro/C1-type" evidence="1">
    <location>
        <begin position="6"/>
        <end position="60"/>
    </location>
</feature>
<proteinExistence type="predicted"/>
<accession>A0AAP3DME6</accession>
<evidence type="ECO:0000259" key="1">
    <source>
        <dbReference type="PROSITE" id="PS50943"/>
    </source>
</evidence>
<dbReference type="Gene3D" id="1.10.260.40">
    <property type="entry name" value="lambda repressor-like DNA-binding domains"/>
    <property type="match status" value="1"/>
</dbReference>
<dbReference type="RefSeq" id="WP_068792501.1">
    <property type="nucleotide sequence ID" value="NZ_JANSGW010000053.1"/>
</dbReference>